<reference evidence="1" key="1">
    <citation type="journal article" date="2015" name="Nature">
        <title>Complex archaea that bridge the gap between prokaryotes and eukaryotes.</title>
        <authorList>
            <person name="Spang A."/>
            <person name="Saw J.H."/>
            <person name="Jorgensen S.L."/>
            <person name="Zaremba-Niedzwiedzka K."/>
            <person name="Martijn J."/>
            <person name="Lind A.E."/>
            <person name="van Eijk R."/>
            <person name="Schleper C."/>
            <person name="Guy L."/>
            <person name="Ettema T.J."/>
        </authorList>
    </citation>
    <scope>NUCLEOTIDE SEQUENCE</scope>
</reference>
<evidence type="ECO:0000313" key="1">
    <source>
        <dbReference type="EMBL" id="KKN63912.1"/>
    </source>
</evidence>
<name>A0A0F9SNF5_9ZZZZ</name>
<accession>A0A0F9SNF5</accession>
<protein>
    <submittedName>
        <fullName evidence="1">Uncharacterized protein</fullName>
    </submittedName>
</protein>
<sequence length="533" mass="63349">MTLDYRDIIDLIENKIGKEQWVFIYRKENSFTEIKYVYSAIIPDEKIVNVLNTDNWDLTIGSGLPSFGGRTPNFEPEYLRFGNFENIEPLIYIRTFGGIKEVSIEISQEFIHYFNLYYDQAENKYVEILNDGKQVDVFILRESSVKVRLKHLKIFLAIKKSHLAIYFDIWRFSNKTLKEQNIIKNLTNIQKDTYKCSFEFLDNNRFSHIYPEGKSCSWFLGKKLISKKKNFTPDIFYGSEKKVFEEFITGIDENGDEAYKRCDPFGLGANEFLSPVFFNRGVLRKYFDNPHQYEVLDCYLICKSFWGMPIDNNKRDYVVVFLGDLGKHLSNSEQVYWKGFNVNPDGKISKTYWERSFMNRVSPPEMPDLYFKQFFRKFSKYWYEKFGWYLFKPLNELDSHSFSTLHIPLSESPAEFEHQVLSLTKIIIDSINQKELKNRLIKFNKDWKSIDKLIAFFGERGINGYDKHIKFLRNLQSLRSKAVAHRKNREYAKEIKKLNFLDFEKKGFINNFIDILQQAIQMLQYLKNASQKI</sequence>
<comment type="caution">
    <text evidence="1">The sequence shown here is derived from an EMBL/GenBank/DDBJ whole genome shotgun (WGS) entry which is preliminary data.</text>
</comment>
<organism evidence="1">
    <name type="scientific">marine sediment metagenome</name>
    <dbReference type="NCBI Taxonomy" id="412755"/>
    <lineage>
        <taxon>unclassified sequences</taxon>
        <taxon>metagenomes</taxon>
        <taxon>ecological metagenomes</taxon>
    </lineage>
</organism>
<dbReference type="EMBL" id="LAZR01000574">
    <property type="protein sequence ID" value="KKN63912.1"/>
    <property type="molecule type" value="Genomic_DNA"/>
</dbReference>
<proteinExistence type="predicted"/>
<gene>
    <name evidence="1" type="ORF">LCGC14_0496850</name>
</gene>
<dbReference type="AlphaFoldDB" id="A0A0F9SNF5"/>